<accession>A0A7W4JTU0</accession>
<gene>
    <name evidence="2" type="ORF">HLH34_12515</name>
</gene>
<evidence type="ECO:0000313" key="2">
    <source>
        <dbReference type="EMBL" id="MBB2190774.1"/>
    </source>
</evidence>
<sequence length="194" mass="21660">MAHHIAELITDCETVDAAASNAAKERCTTAILDLWAHRASLTSTSKPFQELAPILETLRTLNPEGENLFYRRMIPNTVGKANEETKRWLNFAENCDVIARMLINIGIDKASEHAGDDALEWADAASKAGLGLDFDVQISDFLDSRLNESMQGKERQVRDLKRRVEKLEAFLDLASALRTDLQKEIEGLESTDDT</sequence>
<name>A0A7W4JTU0_9PROT</name>
<dbReference type="AlphaFoldDB" id="A0A7W4JTU0"/>
<keyword evidence="3" id="KW-1185">Reference proteome</keyword>
<protein>
    <submittedName>
        <fullName evidence="2">Uncharacterized protein</fullName>
    </submittedName>
</protein>
<comment type="caution">
    <text evidence="2">The sequence shown here is derived from an EMBL/GenBank/DDBJ whole genome shotgun (WGS) entry which is preliminary data.</text>
</comment>
<organism evidence="2 3">
    <name type="scientific">Gluconacetobacter azotocaptans</name>
    <dbReference type="NCBI Taxonomy" id="142834"/>
    <lineage>
        <taxon>Bacteria</taxon>
        <taxon>Pseudomonadati</taxon>
        <taxon>Pseudomonadota</taxon>
        <taxon>Alphaproteobacteria</taxon>
        <taxon>Acetobacterales</taxon>
        <taxon>Acetobacteraceae</taxon>
        <taxon>Gluconacetobacter</taxon>
    </lineage>
</organism>
<proteinExistence type="predicted"/>
<reference evidence="2 3" key="1">
    <citation type="submission" date="2020-04" db="EMBL/GenBank/DDBJ databases">
        <title>Description of novel Gluconacetobacter.</title>
        <authorList>
            <person name="Sombolestani A."/>
        </authorList>
    </citation>
    <scope>NUCLEOTIDE SEQUENCE [LARGE SCALE GENOMIC DNA]</scope>
    <source>
        <strain evidence="2 3">LMG 21311</strain>
    </source>
</reference>
<keyword evidence="1" id="KW-0175">Coiled coil</keyword>
<evidence type="ECO:0000256" key="1">
    <source>
        <dbReference type="SAM" id="Coils"/>
    </source>
</evidence>
<dbReference type="Proteomes" id="UP000555756">
    <property type="component" value="Unassembled WGS sequence"/>
</dbReference>
<evidence type="ECO:0000313" key="3">
    <source>
        <dbReference type="Proteomes" id="UP000555756"/>
    </source>
</evidence>
<dbReference type="EMBL" id="JABEQF010000009">
    <property type="protein sequence ID" value="MBB2190774.1"/>
    <property type="molecule type" value="Genomic_DNA"/>
</dbReference>
<dbReference type="RefSeq" id="WP_183119921.1">
    <property type="nucleotide sequence ID" value="NZ_JABEQF010000009.1"/>
</dbReference>
<feature type="coiled-coil region" evidence="1">
    <location>
        <begin position="143"/>
        <end position="191"/>
    </location>
</feature>